<feature type="domain" description="SSD" evidence="8">
    <location>
        <begin position="282"/>
        <end position="395"/>
    </location>
</feature>
<evidence type="ECO:0000256" key="3">
    <source>
        <dbReference type="ARBA" id="ARBA00022989"/>
    </source>
</evidence>
<gene>
    <name evidence="9" type="ORF">TrRE_jg11803</name>
</gene>
<dbReference type="GO" id="GO:0022857">
    <property type="term" value="F:transmembrane transporter activity"/>
    <property type="evidence" value="ECO:0007669"/>
    <property type="project" value="TreeGrafter"/>
</dbReference>
<feature type="transmembrane region" description="Helical" evidence="7">
    <location>
        <begin position="278"/>
        <end position="298"/>
    </location>
</feature>
<dbReference type="PANTHER" id="PTHR45951:SF3">
    <property type="entry name" value="PROTEIN DISPATCHED"/>
    <property type="match status" value="1"/>
</dbReference>
<comment type="caution">
    <text evidence="9">The sequence shown here is derived from an EMBL/GenBank/DDBJ whole genome shotgun (WGS) entry which is preliminary data.</text>
</comment>
<evidence type="ECO:0000256" key="7">
    <source>
        <dbReference type="SAM" id="Phobius"/>
    </source>
</evidence>
<organism evidence="9 10">
    <name type="scientific">Triparma retinervis</name>
    <dbReference type="NCBI Taxonomy" id="2557542"/>
    <lineage>
        <taxon>Eukaryota</taxon>
        <taxon>Sar</taxon>
        <taxon>Stramenopiles</taxon>
        <taxon>Ochrophyta</taxon>
        <taxon>Bolidophyceae</taxon>
        <taxon>Parmales</taxon>
        <taxon>Triparmaceae</taxon>
        <taxon>Triparma</taxon>
    </lineage>
</organism>
<evidence type="ECO:0000256" key="5">
    <source>
        <dbReference type="ARBA" id="ARBA00023180"/>
    </source>
</evidence>
<dbReference type="AlphaFoldDB" id="A0A9W6ZUQ8"/>
<dbReference type="OrthoDB" id="193905at2759"/>
<comment type="subcellular location">
    <subcellularLocation>
        <location evidence="1">Membrane</location>
        <topology evidence="1">Multi-pass membrane protein</topology>
    </subcellularLocation>
</comment>
<evidence type="ECO:0000256" key="4">
    <source>
        <dbReference type="ARBA" id="ARBA00023136"/>
    </source>
</evidence>
<reference evidence="9" key="1">
    <citation type="submission" date="2022-07" db="EMBL/GenBank/DDBJ databases">
        <title>Genome analysis of Parmales, a sister group of diatoms, reveals the evolutionary specialization of diatoms from phago-mixotrophs to photoautotrophs.</title>
        <authorList>
            <person name="Ban H."/>
            <person name="Sato S."/>
            <person name="Yoshikawa S."/>
            <person name="Kazumasa Y."/>
            <person name="Nakamura Y."/>
            <person name="Ichinomiya M."/>
            <person name="Saitoh K."/>
            <person name="Sato N."/>
            <person name="Blanc-Mathieu R."/>
            <person name="Endo H."/>
            <person name="Kuwata A."/>
            <person name="Ogata H."/>
        </authorList>
    </citation>
    <scope>NUCLEOTIDE SEQUENCE</scope>
</reference>
<feature type="transmembrane region" description="Helical" evidence="7">
    <location>
        <begin position="821"/>
        <end position="844"/>
    </location>
</feature>
<dbReference type="SUPFAM" id="SSF82866">
    <property type="entry name" value="Multidrug efflux transporter AcrB transmembrane domain"/>
    <property type="match status" value="2"/>
</dbReference>
<dbReference type="PANTHER" id="PTHR45951">
    <property type="entry name" value="PROTEIN DISPATCHED-RELATED"/>
    <property type="match status" value="1"/>
</dbReference>
<evidence type="ECO:0000256" key="6">
    <source>
        <dbReference type="ARBA" id="ARBA00038046"/>
    </source>
</evidence>
<feature type="transmembrane region" description="Helical" evidence="7">
    <location>
        <begin position="503"/>
        <end position="523"/>
    </location>
</feature>
<dbReference type="PROSITE" id="PS50156">
    <property type="entry name" value="SSD"/>
    <property type="match status" value="1"/>
</dbReference>
<dbReference type="InterPro" id="IPR052081">
    <property type="entry name" value="Dispatched_Hh_regulator"/>
</dbReference>
<dbReference type="InterPro" id="IPR003392">
    <property type="entry name" value="PTHD_SSD"/>
</dbReference>
<feature type="transmembrane region" description="Helical" evidence="7">
    <location>
        <begin position="337"/>
        <end position="358"/>
    </location>
</feature>
<dbReference type="EMBL" id="BRXZ01002273">
    <property type="protein sequence ID" value="GMH58741.1"/>
    <property type="molecule type" value="Genomic_DNA"/>
</dbReference>
<proteinExistence type="inferred from homology"/>
<protein>
    <recommendedName>
        <fullName evidence="8">SSD domain-containing protein</fullName>
    </recommendedName>
</protein>
<feature type="transmembrane region" description="Helical" evidence="7">
    <location>
        <begin position="895"/>
        <end position="918"/>
    </location>
</feature>
<feature type="transmembrane region" description="Helical" evidence="7">
    <location>
        <begin position="251"/>
        <end position="272"/>
    </location>
</feature>
<dbReference type="Proteomes" id="UP001165082">
    <property type="component" value="Unassembled WGS sequence"/>
</dbReference>
<keyword evidence="4 7" id="KW-0472">Membrane</keyword>
<feature type="transmembrane region" description="Helical" evidence="7">
    <location>
        <begin position="865"/>
        <end position="889"/>
    </location>
</feature>
<keyword evidence="10" id="KW-1185">Reference proteome</keyword>
<keyword evidence="3 7" id="KW-1133">Transmembrane helix</keyword>
<evidence type="ECO:0000313" key="10">
    <source>
        <dbReference type="Proteomes" id="UP001165082"/>
    </source>
</evidence>
<dbReference type="Gene3D" id="1.20.1640.10">
    <property type="entry name" value="Multidrug efflux transporter AcrB transmembrane domain"/>
    <property type="match status" value="2"/>
</dbReference>
<name>A0A9W6ZUQ8_9STRA</name>
<dbReference type="GO" id="GO:0007224">
    <property type="term" value="P:smoothened signaling pathway"/>
    <property type="evidence" value="ECO:0007669"/>
    <property type="project" value="TreeGrafter"/>
</dbReference>
<evidence type="ECO:0000256" key="1">
    <source>
        <dbReference type="ARBA" id="ARBA00004141"/>
    </source>
</evidence>
<dbReference type="GO" id="GO:0016020">
    <property type="term" value="C:membrane"/>
    <property type="evidence" value="ECO:0007669"/>
    <property type="project" value="UniProtKB-SubCell"/>
</dbReference>
<feature type="transmembrane region" description="Helical" evidence="7">
    <location>
        <begin position="310"/>
        <end position="331"/>
    </location>
</feature>
<feature type="transmembrane region" description="Helical" evidence="7">
    <location>
        <begin position="370"/>
        <end position="393"/>
    </location>
</feature>
<feature type="transmembrane region" description="Helical" evidence="7">
    <location>
        <begin position="790"/>
        <end position="809"/>
    </location>
</feature>
<evidence type="ECO:0000259" key="8">
    <source>
        <dbReference type="PROSITE" id="PS50156"/>
    </source>
</evidence>
<comment type="similarity">
    <text evidence="6">Belongs to the dispatched family.</text>
</comment>
<evidence type="ECO:0000256" key="2">
    <source>
        <dbReference type="ARBA" id="ARBA00022692"/>
    </source>
</evidence>
<sequence length="982" mass="109948">MCKVNNLVRNFIDSGERDFRNACKMDERYTDHKHPDRKRVCCASRTVWNVGRLEENFPNDDDYEMGYVWDPFSNTEADFRVTDDCDSITEETAAEVRSILEDCAVFFDASVDGELIQCAAAAQIVDPVKNPNIVSEEYTLAFGKVLECSGKIPNKCLRGDGAGVMDALLSLLPSEITEELKKGGRPSVNMARVMIPVTGKQEDHLEWKSELMNELDKLYFFENGKRAIGGGKQGVGLLAYQLGTKRELFGGYIYGDIIYALIACGAVLLIMWWYTNSLIVTILAFLEILSSLGLGFFFYCSVLRMPHFPFMNVTTVFLAIGIGADDVFVYVDSLTYSLRHAGMSTFVTSFTTSAAFFANCATKIISVKCFGLYAGIVILCDYLLMITFLPAIVLHYDNVVCGSHAKEASEGDGKFGVTRAMGYRVGEMEDENGTDEEESPASATTRIQMMKEKVAEMADTSREIFERFFQGVIPSLLLGDYFVNRQSEKCMHSHRKFREWAAALFWSLVLGSVGIYSINVSFFNPGLTLPISAGYQLFYDEHPFEKWDMEYSPKFTTANIAGVKMWVQWWFGIDGTDNSNGWDPLEGGTTRTYPINIYKKESQQFFWDFGIAVESQSWFSHYPTNFMPHVHGMMMGDCNSWNNPVISEGGKFYRCCGHEEFPWEEDTFKECLNYWTSTNGMSASWQGVYYDTSGKVAAIKIKAFTNQDFSSSNQIIGDWWQMIEEFHDEWIYSNPDLAGTGLNEGWGISQLQLWDVQTSLGNGVKSTLQMSLVIATLVLLLTTKNIVVTLLSMLTISSILGCTIAVLIWEGWHLSIIESVVFSIAVGLSVDFCVHYGWALLMALRKDGNIERRPLISAALAEMGGSVTMGSVTTIFAGCVMLLCSTLFFLRFGTFLIVCMSFSWFFSSFFLMSCVSAIPQTKYLLDVNVMSVRSFFGYDGKGVKGNGGAVVMVEVEEEEDAGEQTTEMVNVQMGRDPSLFSL</sequence>
<evidence type="ECO:0000313" key="9">
    <source>
        <dbReference type="EMBL" id="GMH58741.1"/>
    </source>
</evidence>
<accession>A0A9W6ZUQ8</accession>
<dbReference type="InterPro" id="IPR000731">
    <property type="entry name" value="SSD"/>
</dbReference>
<dbReference type="Pfam" id="PF02460">
    <property type="entry name" value="Patched"/>
    <property type="match status" value="1"/>
</dbReference>
<keyword evidence="2 7" id="KW-0812">Transmembrane</keyword>
<keyword evidence="5" id="KW-0325">Glycoprotein</keyword>